<reference evidence="8" key="1">
    <citation type="submission" date="2016-10" db="EMBL/GenBank/DDBJ databases">
        <authorList>
            <person name="Varghese N."/>
            <person name="Submissions S."/>
        </authorList>
    </citation>
    <scope>NUCLEOTIDE SEQUENCE [LARGE SCALE GENOMIC DNA]</scope>
    <source>
        <strain evidence="8">DSM 19684</strain>
    </source>
</reference>
<dbReference type="STRING" id="454006.SAMN05421825_0464"/>
<feature type="transmembrane region" description="Helical" evidence="6">
    <location>
        <begin position="468"/>
        <end position="491"/>
    </location>
</feature>
<evidence type="ECO:0000313" key="8">
    <source>
        <dbReference type="Proteomes" id="UP000199203"/>
    </source>
</evidence>
<proteinExistence type="predicted"/>
<protein>
    <submittedName>
        <fullName evidence="7">Na+-driven multidrug efflux pump</fullName>
    </submittedName>
</protein>
<evidence type="ECO:0000256" key="3">
    <source>
        <dbReference type="ARBA" id="ARBA00022692"/>
    </source>
</evidence>
<feature type="transmembrane region" description="Helical" evidence="6">
    <location>
        <begin position="263"/>
        <end position="283"/>
    </location>
</feature>
<dbReference type="Proteomes" id="UP000199203">
    <property type="component" value="Unassembled WGS sequence"/>
</dbReference>
<feature type="transmembrane region" description="Helical" evidence="6">
    <location>
        <begin position="433"/>
        <end position="456"/>
    </location>
</feature>
<organism evidence="7 8">
    <name type="scientific">Epilithonimonas hungarica</name>
    <dbReference type="NCBI Taxonomy" id="454006"/>
    <lineage>
        <taxon>Bacteria</taxon>
        <taxon>Pseudomonadati</taxon>
        <taxon>Bacteroidota</taxon>
        <taxon>Flavobacteriia</taxon>
        <taxon>Flavobacteriales</taxon>
        <taxon>Weeksellaceae</taxon>
        <taxon>Chryseobacterium group</taxon>
        <taxon>Epilithonimonas</taxon>
    </lineage>
</organism>
<evidence type="ECO:0000256" key="5">
    <source>
        <dbReference type="ARBA" id="ARBA00023136"/>
    </source>
</evidence>
<dbReference type="EMBL" id="FNBH01000001">
    <property type="protein sequence ID" value="SDE87362.1"/>
    <property type="molecule type" value="Genomic_DNA"/>
</dbReference>
<dbReference type="Pfam" id="PF01943">
    <property type="entry name" value="Polysacc_synt"/>
    <property type="match status" value="1"/>
</dbReference>
<feature type="transmembrane region" description="Helical" evidence="6">
    <location>
        <begin position="157"/>
        <end position="178"/>
    </location>
</feature>
<feature type="transmembrane region" description="Helical" evidence="6">
    <location>
        <begin position="184"/>
        <end position="202"/>
    </location>
</feature>
<evidence type="ECO:0000256" key="4">
    <source>
        <dbReference type="ARBA" id="ARBA00022989"/>
    </source>
</evidence>
<evidence type="ECO:0000313" key="7">
    <source>
        <dbReference type="EMBL" id="SDE87362.1"/>
    </source>
</evidence>
<feature type="transmembrane region" description="Helical" evidence="6">
    <location>
        <begin position="12"/>
        <end position="29"/>
    </location>
</feature>
<evidence type="ECO:0000256" key="2">
    <source>
        <dbReference type="ARBA" id="ARBA00022475"/>
    </source>
</evidence>
<keyword evidence="4 6" id="KW-1133">Transmembrane helix</keyword>
<feature type="transmembrane region" description="Helical" evidence="6">
    <location>
        <begin position="345"/>
        <end position="365"/>
    </location>
</feature>
<keyword evidence="8" id="KW-1185">Reference proteome</keyword>
<comment type="subcellular location">
    <subcellularLocation>
        <location evidence="1">Cell membrane</location>
        <topology evidence="1">Multi-pass membrane protein</topology>
    </subcellularLocation>
</comment>
<gene>
    <name evidence="7" type="ORF">SAMN05421825_0464</name>
</gene>
<evidence type="ECO:0000256" key="6">
    <source>
        <dbReference type="SAM" id="Phobius"/>
    </source>
</evidence>
<feature type="transmembrane region" description="Helical" evidence="6">
    <location>
        <begin position="377"/>
        <end position="397"/>
    </location>
</feature>
<evidence type="ECO:0000256" key="1">
    <source>
        <dbReference type="ARBA" id="ARBA00004651"/>
    </source>
</evidence>
<name>A0A1G7GGS1_9FLAO</name>
<feature type="transmembrane region" description="Helical" evidence="6">
    <location>
        <begin position="131"/>
        <end position="150"/>
    </location>
</feature>
<keyword evidence="2" id="KW-1003">Cell membrane</keyword>
<dbReference type="PANTHER" id="PTHR30250">
    <property type="entry name" value="PST FAMILY PREDICTED COLANIC ACID TRANSPORTER"/>
    <property type="match status" value="1"/>
</dbReference>
<feature type="transmembrane region" description="Helical" evidence="6">
    <location>
        <begin position="403"/>
        <end position="421"/>
    </location>
</feature>
<keyword evidence="3 6" id="KW-0812">Transmembrane</keyword>
<dbReference type="PANTHER" id="PTHR30250:SF26">
    <property type="entry name" value="PSMA PROTEIN"/>
    <property type="match status" value="1"/>
</dbReference>
<dbReference type="AlphaFoldDB" id="A0A1G7GGS1"/>
<feature type="transmembrane region" description="Helical" evidence="6">
    <location>
        <begin position="41"/>
        <end position="61"/>
    </location>
</feature>
<feature type="transmembrane region" description="Helical" evidence="6">
    <location>
        <begin position="304"/>
        <end position="325"/>
    </location>
</feature>
<accession>A0A1G7GGS1</accession>
<feature type="transmembrane region" description="Helical" evidence="6">
    <location>
        <begin position="89"/>
        <end position="111"/>
    </location>
</feature>
<keyword evidence="5 6" id="KW-0472">Membrane</keyword>
<dbReference type="GO" id="GO:0005886">
    <property type="term" value="C:plasma membrane"/>
    <property type="evidence" value="ECO:0007669"/>
    <property type="project" value="UniProtKB-SubCell"/>
</dbReference>
<sequence>MSNNKTIAKNSLFLYFRMFLIMGVGLYTSRLVLQALGVIDYGIYGLVGGIVSTFAFLNSAMASATQRYLSFDIGKNNTERLQKTFNSTLNIHILIALIILIFAETLGLWFLNFNLKIPAGRIVAANWVYQFSIFAFILEIIQVPYNALLFAREHMNVYAYISILEAILKLIIVFLLLKTDTDKLILYSLLTFCVVFVIRLIYKIYCKKHFKESRYKFYFDKAYYKELMSYSGWNLFGNIANVARGQGSNILLNMFFGPIANTAYSLAIMVQGIIGSFVGNFQVAINPQITKSYAKGELATSLNLIYKSSKFSFFAMFIIAVPFLYNINYIMHLWLKTVPPYTIEFLKLTLIYSLVETISNPLMVGAQATGKIKWYQIIIGSFIFLTLPITAIVFYYSSNPINVYWVLIIISLFALLFRISFLKRMLKLDVAIYVREVILPIIFVSAITCFFIYFSFKYSIIIDIDNEFLNFVANTIMIISVVFVVIVIFGLDKVDRIRFLKLIRAKLCR</sequence>
<dbReference type="InterPro" id="IPR050833">
    <property type="entry name" value="Poly_Biosynth_Transport"/>
</dbReference>
<dbReference type="InterPro" id="IPR002797">
    <property type="entry name" value="Polysacc_synth"/>
</dbReference>